<proteinExistence type="inferred from homology"/>
<dbReference type="AlphaFoldDB" id="A0A818SG12"/>
<dbReference type="PANTHER" id="PTHR11566">
    <property type="entry name" value="DYNAMIN"/>
    <property type="match status" value="1"/>
</dbReference>
<dbReference type="GO" id="GO:0003924">
    <property type="term" value="F:GTPase activity"/>
    <property type="evidence" value="ECO:0007669"/>
    <property type="project" value="InterPro"/>
</dbReference>
<dbReference type="SMART" id="SM00053">
    <property type="entry name" value="DYNc"/>
    <property type="match status" value="1"/>
</dbReference>
<dbReference type="PANTHER" id="PTHR11566:SF173">
    <property type="entry name" value="DYNAMIN-RELATED PROTEIN 4C"/>
    <property type="match status" value="1"/>
</dbReference>
<dbReference type="SUPFAM" id="SSF52540">
    <property type="entry name" value="P-loop containing nucleoside triphosphate hydrolases"/>
    <property type="match status" value="1"/>
</dbReference>
<dbReference type="GO" id="GO:0005737">
    <property type="term" value="C:cytoplasm"/>
    <property type="evidence" value="ECO:0007669"/>
    <property type="project" value="TreeGrafter"/>
</dbReference>
<dbReference type="InterPro" id="IPR001401">
    <property type="entry name" value="Dynamin_GTPase"/>
</dbReference>
<name>A0A818SG12_9BILA</name>
<evidence type="ECO:0000256" key="3">
    <source>
        <dbReference type="ARBA" id="ARBA00022801"/>
    </source>
</evidence>
<dbReference type="EMBL" id="CAJOAZ010000547">
    <property type="protein sequence ID" value="CAF3672319.1"/>
    <property type="molecule type" value="Genomic_DNA"/>
</dbReference>
<dbReference type="GO" id="GO:0005525">
    <property type="term" value="F:GTP binding"/>
    <property type="evidence" value="ECO:0007669"/>
    <property type="project" value="InterPro"/>
</dbReference>
<comment type="caution">
    <text evidence="8">The sequence shown here is derived from an EMBL/GenBank/DDBJ whole genome shotgun (WGS) entry which is preliminary data.</text>
</comment>
<dbReference type="GO" id="GO:0016020">
    <property type="term" value="C:membrane"/>
    <property type="evidence" value="ECO:0007669"/>
    <property type="project" value="TreeGrafter"/>
</dbReference>
<dbReference type="PRINTS" id="PR00195">
    <property type="entry name" value="DYNAMIN"/>
</dbReference>
<protein>
    <recommendedName>
        <fullName evidence="7">Dynamin-type G domain-containing protein</fullName>
    </recommendedName>
</protein>
<organism evidence="8 9">
    <name type="scientific">Adineta steineri</name>
    <dbReference type="NCBI Taxonomy" id="433720"/>
    <lineage>
        <taxon>Eukaryota</taxon>
        <taxon>Metazoa</taxon>
        <taxon>Spiralia</taxon>
        <taxon>Gnathifera</taxon>
        <taxon>Rotifera</taxon>
        <taxon>Eurotatoria</taxon>
        <taxon>Bdelloidea</taxon>
        <taxon>Adinetida</taxon>
        <taxon>Adinetidae</taxon>
        <taxon>Adineta</taxon>
    </lineage>
</organism>
<gene>
    <name evidence="8" type="ORF">OXD698_LOCUS10339</name>
</gene>
<dbReference type="Gene3D" id="3.20.20.80">
    <property type="entry name" value="Glycosidases"/>
    <property type="match status" value="1"/>
</dbReference>
<evidence type="ECO:0000313" key="9">
    <source>
        <dbReference type="Proteomes" id="UP000663844"/>
    </source>
</evidence>
<dbReference type="PROSITE" id="PS51718">
    <property type="entry name" value="G_DYNAMIN_2"/>
    <property type="match status" value="1"/>
</dbReference>
<dbReference type="InterPro" id="IPR022812">
    <property type="entry name" value="Dynamin"/>
</dbReference>
<dbReference type="InterPro" id="IPR045063">
    <property type="entry name" value="Dynamin_N"/>
</dbReference>
<evidence type="ECO:0000256" key="1">
    <source>
        <dbReference type="ARBA" id="ARBA00005641"/>
    </source>
</evidence>
<keyword evidence="4" id="KW-0342">GTP-binding</keyword>
<dbReference type="Gene3D" id="1.20.120.1240">
    <property type="entry name" value="Dynamin, middle domain"/>
    <property type="match status" value="1"/>
</dbReference>
<dbReference type="CDD" id="cd08771">
    <property type="entry name" value="DLP_1"/>
    <property type="match status" value="1"/>
</dbReference>
<dbReference type="Gene3D" id="3.40.50.300">
    <property type="entry name" value="P-loop containing nucleotide triphosphate hydrolases"/>
    <property type="match status" value="1"/>
</dbReference>
<evidence type="ECO:0000256" key="2">
    <source>
        <dbReference type="ARBA" id="ARBA00022741"/>
    </source>
</evidence>
<keyword evidence="2" id="KW-0547">Nucleotide-binding</keyword>
<dbReference type="InterPro" id="IPR000375">
    <property type="entry name" value="Dynamin_stalk"/>
</dbReference>
<dbReference type="InterPro" id="IPR001547">
    <property type="entry name" value="Glyco_hydro_5"/>
</dbReference>
<dbReference type="Pfam" id="PF01031">
    <property type="entry name" value="Dynamin_M"/>
    <property type="match status" value="1"/>
</dbReference>
<evidence type="ECO:0000259" key="7">
    <source>
        <dbReference type="PROSITE" id="PS51718"/>
    </source>
</evidence>
<evidence type="ECO:0000256" key="4">
    <source>
        <dbReference type="ARBA" id="ARBA00023134"/>
    </source>
</evidence>
<dbReference type="Pfam" id="PF26410">
    <property type="entry name" value="GH5_mannosidase"/>
    <property type="match status" value="1"/>
</dbReference>
<dbReference type="GO" id="GO:0008017">
    <property type="term" value="F:microtubule binding"/>
    <property type="evidence" value="ECO:0007669"/>
    <property type="project" value="TreeGrafter"/>
</dbReference>
<accession>A0A818SG12</accession>
<dbReference type="SUPFAM" id="SSF51445">
    <property type="entry name" value="(Trans)glycosidases"/>
    <property type="match status" value="1"/>
</dbReference>
<feature type="domain" description="Dynamin-type G" evidence="7">
    <location>
        <begin position="64"/>
        <end position="337"/>
    </location>
</feature>
<feature type="compositionally biased region" description="Polar residues" evidence="6">
    <location>
        <begin position="10"/>
        <end position="31"/>
    </location>
</feature>
<keyword evidence="3" id="KW-0378">Hydrolase</keyword>
<dbReference type="InterPro" id="IPR030381">
    <property type="entry name" value="G_DYNAMIN_dom"/>
</dbReference>
<dbReference type="InterPro" id="IPR017853">
    <property type="entry name" value="GH"/>
</dbReference>
<keyword evidence="5" id="KW-0326">Glycosidase</keyword>
<dbReference type="InterPro" id="IPR027417">
    <property type="entry name" value="P-loop_NTPase"/>
</dbReference>
<sequence>MAGRFRGQRRQISNGTSENHEANSSPSVSNYNPIAMINKEINGEDCRQLLMKVDTMREILRLEKISLPEIVVVGDQSVGKSSILEAISGIELPRAQNICTRCPLELRMKSAPPDSADYATIRCEGIDEARLNDLSEIPLRVMECTNHLTGNLVNISSKPIFLTVYKRDIHDDLTLVDLPGITRTQMEGQSPTIYQDIVGLIEGCVQHESAVVLHVIPSSVDFSTSESIKICQKYDPRYERQIIAVSKIDKHDKGIAEKLQGIGSGSLCLPLGCVAVLNRKQEEIDAGVSFEEMRRREADFFRTNPAFTDVPQEYLGSQELIKKLVLIQQDRIRCTLPLVIEKVKEKIQTMREELKQIPSVILTETDTRIAFNEILRNYRRAVEQRVQGDYEIKSEKTGEKFNQHAREKWDDRIAYHLKMIGKCTSEEIQKILSKFTSERQKPQVLQSIEENYGGGLPNFPSSNIIQQLYQPYHKQLEKPCKNLVLWVEEYMTACLAYILKTVLPAEATYTLPLSRELNNITKGIIQHSKEKCMESVHQMLEMEEKVFTVNPYYLAIFKKLKPNETAVNGIATASDNMGSSDALIGLQAYCSIVHARIVDHLSQLCDYWFIRNGVLVLDGRLNTALSPADLLKFVVLFIIANGQSSSFVTVENGGLTLNNQDYMYIGTNFWYGANLASQGPGGNRPRLLRELDRLHSLGVDNLRLQAGSEGPNTEPWRIVPSMQPEPGSYDEAVLDGLDFLLYEMNKRQMRAVMCLNNFWHWSGGFGQYVVWAGGANSIPYPGDYDAYELFSARFYELPRAVELFNNHIQFIVKRTNKYNNISYTEDPTIMSWELANEPRRLNLTWVNHTACLLRQLAPKQLITTGVEGSISSKNFSNDHASQCIDYATFHLWVQNWGIYDPHNASVTLPLALEFAKKYIDDHAAYKDKPIVLEEFGISRDNDNHSSTASITVRDKYYEAVFQFAYNHHIPVNFWAYGGEGRPRVPRANWTRGDDFIGDPPHEPQGWYSVYDTDNSTLEIIRHFASMTITKSSANTLVFSIFLHFFIFTIFI</sequence>
<evidence type="ECO:0000256" key="6">
    <source>
        <dbReference type="SAM" id="MobiDB-lite"/>
    </source>
</evidence>
<dbReference type="Pfam" id="PF00350">
    <property type="entry name" value="Dynamin_N"/>
    <property type="match status" value="1"/>
</dbReference>
<dbReference type="GO" id="GO:0005874">
    <property type="term" value="C:microtubule"/>
    <property type="evidence" value="ECO:0007669"/>
    <property type="project" value="TreeGrafter"/>
</dbReference>
<reference evidence="8" key="1">
    <citation type="submission" date="2021-02" db="EMBL/GenBank/DDBJ databases">
        <authorList>
            <person name="Nowell W R."/>
        </authorList>
    </citation>
    <scope>NUCLEOTIDE SEQUENCE</scope>
</reference>
<feature type="region of interest" description="Disordered" evidence="6">
    <location>
        <begin position="1"/>
        <end position="31"/>
    </location>
</feature>
<evidence type="ECO:0000256" key="5">
    <source>
        <dbReference type="ARBA" id="ARBA00023295"/>
    </source>
</evidence>
<evidence type="ECO:0000313" key="8">
    <source>
        <dbReference type="EMBL" id="CAF3672319.1"/>
    </source>
</evidence>
<comment type="similarity">
    <text evidence="1">Belongs to the glycosyl hydrolase 5 (cellulase A) family.</text>
</comment>
<dbReference type="Proteomes" id="UP000663844">
    <property type="component" value="Unassembled WGS sequence"/>
</dbReference>